<gene>
    <name evidence="1" type="ORF">US58_C0024G0009</name>
</gene>
<dbReference type="SUPFAM" id="SSF52540">
    <property type="entry name" value="P-loop containing nucleoside triphosphate hydrolases"/>
    <property type="match status" value="1"/>
</dbReference>
<proteinExistence type="predicted"/>
<dbReference type="InterPro" id="IPR027417">
    <property type="entry name" value="P-loop_NTPase"/>
</dbReference>
<name>A0A0G0H9T0_9BACT</name>
<evidence type="ECO:0000313" key="2">
    <source>
        <dbReference type="Proteomes" id="UP000034333"/>
    </source>
</evidence>
<dbReference type="AlphaFoldDB" id="A0A0G0H9T0"/>
<dbReference type="EMBL" id="LBTN01000024">
    <property type="protein sequence ID" value="KKQ40038.1"/>
    <property type="molecule type" value="Genomic_DNA"/>
</dbReference>
<dbReference type="Proteomes" id="UP000034333">
    <property type="component" value="Unassembled WGS sequence"/>
</dbReference>
<comment type="caution">
    <text evidence="1">The sequence shown here is derived from an EMBL/GenBank/DDBJ whole genome shotgun (WGS) entry which is preliminary data.</text>
</comment>
<reference evidence="1 2" key="1">
    <citation type="journal article" date="2015" name="Nature">
        <title>rRNA introns, odd ribosomes, and small enigmatic genomes across a large radiation of phyla.</title>
        <authorList>
            <person name="Brown C.T."/>
            <person name="Hug L.A."/>
            <person name="Thomas B.C."/>
            <person name="Sharon I."/>
            <person name="Castelle C.J."/>
            <person name="Singh A."/>
            <person name="Wilkins M.J."/>
            <person name="Williams K.H."/>
            <person name="Banfield J.F."/>
        </authorList>
    </citation>
    <scope>NUCLEOTIDE SEQUENCE [LARGE SCALE GENOMIC DNA]</scope>
</reference>
<evidence type="ECO:0000313" key="1">
    <source>
        <dbReference type="EMBL" id="KKQ40038.1"/>
    </source>
</evidence>
<dbReference type="STRING" id="1619036.US58_C0024G0009"/>
<dbReference type="Gene3D" id="3.40.50.300">
    <property type="entry name" value="P-loop containing nucleotide triphosphate hydrolases"/>
    <property type="match status" value="1"/>
</dbReference>
<organism evidence="1 2">
    <name type="scientific">Candidatus Magasanikbacteria bacterium GW2011_GWA2_37_8</name>
    <dbReference type="NCBI Taxonomy" id="1619036"/>
    <lineage>
        <taxon>Bacteria</taxon>
        <taxon>Candidatus Magasanikiibacteriota</taxon>
    </lineage>
</organism>
<sequence>MPDELIKPQSVPILQTDPTVNFFGLANYRNQNRKFGIKIDDRRRHMYIVGKTGMGKTTLLENMVLNDIYSGHGIGYVDPHGDTAEKILNYIPSNRINDVVYFNPSDIDFPIGFNILETIRPEQKHLVGVSIVCWPTKIIAAGWCEILKIQL</sequence>
<evidence type="ECO:0008006" key="3">
    <source>
        <dbReference type="Google" id="ProtNLM"/>
    </source>
</evidence>
<accession>A0A0G0H9T0</accession>
<protein>
    <recommendedName>
        <fullName evidence="3">Type IV secretion system coupling protein TraD DNA-binding domain-containing protein</fullName>
    </recommendedName>
</protein>